<sequence length="167" mass="17958">MLSSNASQSSLLTATPLASLHAAISAIGTRPRRNLSVASVPLSRTLNLGTRNRLPMTSRRSKVPFSIPPRSPIRGLRWAMSLLEASTIRMPFMASGSKSAKWLLAMSNTDSSGNTSLNPVPVGRAAIRFSSLSARSSSFSPPPLAAMSPMYDSPISWLCERDKDTRV</sequence>
<dbReference type="GeneID" id="41963846"/>
<accession>A0A6P8AX15</accession>
<name>A0A6P8AX15_PYRGI</name>
<reference evidence="1 2" key="1">
    <citation type="journal article" date="2019" name="Mol. Biol. Evol.">
        <title>Blast fungal genomes show frequent chromosomal changes, gene gains and losses, and effector gene turnover.</title>
        <authorList>
            <person name="Gomez Luciano L.B."/>
            <person name="Jason Tsai I."/>
            <person name="Chuma I."/>
            <person name="Tosa Y."/>
            <person name="Chen Y.H."/>
            <person name="Li J.Y."/>
            <person name="Li M.Y."/>
            <person name="Jade Lu M.Y."/>
            <person name="Nakayashiki H."/>
            <person name="Li W.H."/>
        </authorList>
    </citation>
    <scope>NUCLEOTIDE SEQUENCE [LARGE SCALE GENOMIC DNA]</scope>
    <source>
        <strain evidence="1 2">NI907</strain>
    </source>
</reference>
<dbReference type="KEGG" id="pgri:PgNI_08948"/>
<dbReference type="AlphaFoldDB" id="A0A6P8AX15"/>
<evidence type="ECO:0000313" key="1">
    <source>
        <dbReference type="Proteomes" id="UP000515153"/>
    </source>
</evidence>
<dbReference type="RefSeq" id="XP_030979445.1">
    <property type="nucleotide sequence ID" value="XM_031128938.1"/>
</dbReference>
<organism evidence="1 2">
    <name type="scientific">Pyricularia grisea</name>
    <name type="common">Crabgrass-specific blast fungus</name>
    <name type="synonym">Magnaporthe grisea</name>
    <dbReference type="NCBI Taxonomy" id="148305"/>
    <lineage>
        <taxon>Eukaryota</taxon>
        <taxon>Fungi</taxon>
        <taxon>Dikarya</taxon>
        <taxon>Ascomycota</taxon>
        <taxon>Pezizomycotina</taxon>
        <taxon>Sordariomycetes</taxon>
        <taxon>Sordariomycetidae</taxon>
        <taxon>Magnaporthales</taxon>
        <taxon>Pyriculariaceae</taxon>
        <taxon>Pyricularia</taxon>
    </lineage>
</organism>
<dbReference type="Proteomes" id="UP000515153">
    <property type="component" value="Chromosome V"/>
</dbReference>
<keyword evidence="1" id="KW-1185">Reference proteome</keyword>
<evidence type="ECO:0000313" key="2">
    <source>
        <dbReference type="RefSeq" id="XP_030979445.1"/>
    </source>
</evidence>
<protein>
    <submittedName>
        <fullName evidence="2">Uncharacterized protein</fullName>
    </submittedName>
</protein>
<proteinExistence type="predicted"/>
<gene>
    <name evidence="2" type="ORF">PgNI_08948</name>
</gene>
<reference evidence="2" key="2">
    <citation type="submission" date="2019-10" db="EMBL/GenBank/DDBJ databases">
        <authorList>
            <consortium name="NCBI Genome Project"/>
        </authorList>
    </citation>
    <scope>NUCLEOTIDE SEQUENCE</scope>
    <source>
        <strain evidence="2">NI907</strain>
    </source>
</reference>
<reference evidence="2" key="3">
    <citation type="submission" date="2025-08" db="UniProtKB">
        <authorList>
            <consortium name="RefSeq"/>
        </authorList>
    </citation>
    <scope>IDENTIFICATION</scope>
    <source>
        <strain evidence="2">NI907</strain>
    </source>
</reference>